<gene>
    <name evidence="2" type="ORF">PVAP13_9NG087473</name>
</gene>
<keyword evidence="3" id="KW-1185">Reference proteome</keyword>
<organism evidence="2 3">
    <name type="scientific">Panicum virgatum</name>
    <name type="common">Blackwell switchgrass</name>
    <dbReference type="NCBI Taxonomy" id="38727"/>
    <lineage>
        <taxon>Eukaryota</taxon>
        <taxon>Viridiplantae</taxon>
        <taxon>Streptophyta</taxon>
        <taxon>Embryophyta</taxon>
        <taxon>Tracheophyta</taxon>
        <taxon>Spermatophyta</taxon>
        <taxon>Magnoliopsida</taxon>
        <taxon>Liliopsida</taxon>
        <taxon>Poales</taxon>
        <taxon>Poaceae</taxon>
        <taxon>PACMAD clade</taxon>
        <taxon>Panicoideae</taxon>
        <taxon>Panicodae</taxon>
        <taxon>Paniceae</taxon>
        <taxon>Panicinae</taxon>
        <taxon>Panicum</taxon>
        <taxon>Panicum sect. Hiantes</taxon>
    </lineage>
</organism>
<dbReference type="EMBL" id="CM029054">
    <property type="protein sequence ID" value="KAG2534833.1"/>
    <property type="molecule type" value="Genomic_DNA"/>
</dbReference>
<evidence type="ECO:0000313" key="2">
    <source>
        <dbReference type="EMBL" id="KAG2534833.1"/>
    </source>
</evidence>
<feature type="transmembrane region" description="Helical" evidence="1">
    <location>
        <begin position="248"/>
        <end position="265"/>
    </location>
</feature>
<proteinExistence type="predicted"/>
<keyword evidence="1" id="KW-0812">Transmembrane</keyword>
<evidence type="ECO:0000256" key="1">
    <source>
        <dbReference type="SAM" id="Phobius"/>
    </source>
</evidence>
<dbReference type="Proteomes" id="UP000823388">
    <property type="component" value="Chromosome 9N"/>
</dbReference>
<keyword evidence="1" id="KW-1133">Transmembrane helix</keyword>
<evidence type="ECO:0008006" key="4">
    <source>
        <dbReference type="Google" id="ProtNLM"/>
    </source>
</evidence>
<protein>
    <recommendedName>
        <fullName evidence="4">Reverse transcriptase zinc-binding domain-containing protein</fullName>
    </recommendedName>
</protein>
<sequence length="336" mass="38401">MNKCLLMKWIWKIHQNPDALWFRILKAKYMNEKGFFASKESGGGGGGGVLSFGKGLHKVKHLFKWGTVFEVGDGQLCRFWEDCWALGLVRNPSCTVTDCWKDGSWGMDFKRSLSIQEYNRWLGLLETIHDKNLTDNKAVLRRVCYSDTTVTTPNHLQTMRSKVSLAAVLLQCHSCGGCFVIRLHLILLINGDVNCFLCGEVESVDHVFFTCHLATLIWSMIREVFNLERYPNSLCDFSSMWILGKGHLPSRLIIFVFAGLAWALWTTRNKMAIEKIIPKSPTDVMYVALSLLQKWSVRLKDEDQDRISHSSWRASAATGLLELTDRLGIDQWVLLY</sequence>
<keyword evidence="1" id="KW-0472">Membrane</keyword>
<reference evidence="2" key="1">
    <citation type="submission" date="2020-05" db="EMBL/GenBank/DDBJ databases">
        <title>WGS assembly of Panicum virgatum.</title>
        <authorList>
            <person name="Lovell J.T."/>
            <person name="Jenkins J."/>
            <person name="Shu S."/>
            <person name="Juenger T.E."/>
            <person name="Schmutz J."/>
        </authorList>
    </citation>
    <scope>NUCLEOTIDE SEQUENCE</scope>
    <source>
        <strain evidence="2">AP13</strain>
    </source>
</reference>
<evidence type="ECO:0000313" key="3">
    <source>
        <dbReference type="Proteomes" id="UP000823388"/>
    </source>
</evidence>
<dbReference type="AlphaFoldDB" id="A0A8T0MEX2"/>
<comment type="caution">
    <text evidence="2">The sequence shown here is derived from an EMBL/GenBank/DDBJ whole genome shotgun (WGS) entry which is preliminary data.</text>
</comment>
<name>A0A8T0MEX2_PANVG</name>
<accession>A0A8T0MEX2</accession>